<dbReference type="EMBL" id="WJQU01000003">
    <property type="protein sequence ID" value="KAJ6637078.1"/>
    <property type="molecule type" value="Genomic_DNA"/>
</dbReference>
<evidence type="ECO:0000313" key="7">
    <source>
        <dbReference type="EMBL" id="KAJ6637078.1"/>
    </source>
</evidence>
<reference evidence="7" key="1">
    <citation type="submission" date="2022-07" db="EMBL/GenBank/DDBJ databases">
        <authorList>
            <person name="Trinca V."/>
            <person name="Uliana J.V.C."/>
            <person name="Torres T.T."/>
            <person name="Ward R.J."/>
            <person name="Monesi N."/>
        </authorList>
    </citation>
    <scope>NUCLEOTIDE SEQUENCE</scope>
    <source>
        <strain evidence="7">HSMRA1968</strain>
        <tissue evidence="7">Whole embryos</tissue>
    </source>
</reference>
<evidence type="ECO:0000313" key="8">
    <source>
        <dbReference type="Proteomes" id="UP001151699"/>
    </source>
</evidence>
<keyword evidence="8" id="KW-1185">Reference proteome</keyword>
<dbReference type="PANTHER" id="PTHR32086:SF0">
    <property type="entry name" value="FANCONI ANEMIA GROUP D2 PROTEIN"/>
    <property type="match status" value="1"/>
</dbReference>
<dbReference type="GO" id="GO:0000793">
    <property type="term" value="C:condensed chromosome"/>
    <property type="evidence" value="ECO:0007669"/>
    <property type="project" value="TreeGrafter"/>
</dbReference>
<keyword evidence="3" id="KW-0832">Ubl conjugation</keyword>
<dbReference type="GO" id="GO:0070182">
    <property type="term" value="F:DNA polymerase binding"/>
    <property type="evidence" value="ECO:0007669"/>
    <property type="project" value="TreeGrafter"/>
</dbReference>
<dbReference type="AlphaFoldDB" id="A0A9Q0RYK7"/>
<dbReference type="OrthoDB" id="27031at2759"/>
<dbReference type="GO" id="GO:0036297">
    <property type="term" value="P:interstrand cross-link repair"/>
    <property type="evidence" value="ECO:0007669"/>
    <property type="project" value="TreeGrafter"/>
</dbReference>
<gene>
    <name evidence="7" type="primary">Fancd2</name>
    <name evidence="7" type="ORF">Bhyg_09804</name>
</gene>
<evidence type="ECO:0000256" key="6">
    <source>
        <dbReference type="SAM" id="MobiDB-lite"/>
    </source>
</evidence>
<sequence length="367" mass="42089">MYKNRRSRALAPLSSTQNKTLTNSNLLTSISSIHPVASFAENVDPGPSTAKRIKPSQQQNSSQNDNLFEIPSSQNPTQARFSSQRSIMARTQSILGNQRQPKNYFENVLIKCGVGLEAMECYVLTLNHLKFVNKVREEIRSHDTFPENITEFVRGVADAIQTYMNLKKMFSGCTLSLPSSDNIYHSQESLIKDLLMIDFLQVHLIEVLFKKIETFVGDDETLKLEVPYVDLILCELKFLNIVEHGDIVSLKFFEVFQLATTNYQQVIIRALPDIIDIGRHDEALEKLMRIIPDDTHLLTFSNVDTFGNMHLNARNQSELRKKIINHMRFKASLECFPSFVKFILRINIDESETLPQVSIIYRKNVFI</sequence>
<dbReference type="GO" id="GO:1990918">
    <property type="term" value="P:double-strand break repair involved in meiotic recombination"/>
    <property type="evidence" value="ECO:0007669"/>
    <property type="project" value="TreeGrafter"/>
</dbReference>
<protein>
    <submittedName>
        <fullName evidence="7">Fanconi anemia group D2 protein like</fullName>
    </submittedName>
</protein>
<feature type="compositionally biased region" description="Low complexity" evidence="6">
    <location>
        <begin position="56"/>
        <end position="66"/>
    </location>
</feature>
<dbReference type="GO" id="GO:0031573">
    <property type="term" value="P:mitotic intra-S DNA damage checkpoint signaling"/>
    <property type="evidence" value="ECO:0007669"/>
    <property type="project" value="TreeGrafter"/>
</dbReference>
<evidence type="ECO:0000256" key="2">
    <source>
        <dbReference type="ARBA" id="ARBA00022499"/>
    </source>
</evidence>
<name>A0A9Q0RYK7_9DIPT</name>
<dbReference type="Pfam" id="PF14631">
    <property type="entry name" value="FancD2"/>
    <property type="match status" value="1"/>
</dbReference>
<evidence type="ECO:0000256" key="3">
    <source>
        <dbReference type="ARBA" id="ARBA00022843"/>
    </source>
</evidence>
<evidence type="ECO:0000256" key="5">
    <source>
        <dbReference type="ARBA" id="ARBA00093456"/>
    </source>
</evidence>
<proteinExistence type="inferred from homology"/>
<comment type="caution">
    <text evidence="7">The sequence shown here is derived from an EMBL/GenBank/DDBJ whole genome shotgun (WGS) entry which is preliminary data.</text>
</comment>
<dbReference type="GO" id="GO:0007129">
    <property type="term" value="P:homologous chromosome pairing at meiosis"/>
    <property type="evidence" value="ECO:0007669"/>
    <property type="project" value="TreeGrafter"/>
</dbReference>
<comment type="similarity">
    <text evidence="5">Belongs to the Fanconi anemia protein FANCD2 family.</text>
</comment>
<comment type="subcellular location">
    <subcellularLocation>
        <location evidence="1">Nucleus</location>
    </subcellularLocation>
</comment>
<evidence type="ECO:0000256" key="4">
    <source>
        <dbReference type="ARBA" id="ARBA00023242"/>
    </source>
</evidence>
<keyword evidence="4" id="KW-0539">Nucleus</keyword>
<dbReference type="GO" id="GO:0005634">
    <property type="term" value="C:nucleus"/>
    <property type="evidence" value="ECO:0007669"/>
    <property type="project" value="UniProtKB-SubCell"/>
</dbReference>
<keyword evidence="2" id="KW-1017">Isopeptide bond</keyword>
<dbReference type="PANTHER" id="PTHR32086">
    <property type="entry name" value="FANCONI ANEMIA GROUP D2 PROTEIN"/>
    <property type="match status" value="1"/>
</dbReference>
<evidence type="ECO:0000256" key="1">
    <source>
        <dbReference type="ARBA" id="ARBA00004123"/>
    </source>
</evidence>
<organism evidence="7 8">
    <name type="scientific">Pseudolycoriella hygida</name>
    <dbReference type="NCBI Taxonomy" id="35572"/>
    <lineage>
        <taxon>Eukaryota</taxon>
        <taxon>Metazoa</taxon>
        <taxon>Ecdysozoa</taxon>
        <taxon>Arthropoda</taxon>
        <taxon>Hexapoda</taxon>
        <taxon>Insecta</taxon>
        <taxon>Pterygota</taxon>
        <taxon>Neoptera</taxon>
        <taxon>Endopterygota</taxon>
        <taxon>Diptera</taxon>
        <taxon>Nematocera</taxon>
        <taxon>Sciaroidea</taxon>
        <taxon>Sciaridae</taxon>
        <taxon>Pseudolycoriella</taxon>
    </lineage>
</organism>
<dbReference type="InterPro" id="IPR029448">
    <property type="entry name" value="FANCD2"/>
</dbReference>
<feature type="region of interest" description="Disordered" evidence="6">
    <location>
        <begin position="40"/>
        <end position="77"/>
    </location>
</feature>
<accession>A0A9Q0RYK7</accession>
<dbReference type="Proteomes" id="UP001151699">
    <property type="component" value="Chromosome X"/>
</dbReference>